<dbReference type="GO" id="GO:0006508">
    <property type="term" value="P:proteolysis"/>
    <property type="evidence" value="ECO:0007669"/>
    <property type="project" value="UniProtKB-KW"/>
</dbReference>
<keyword evidence="5" id="KW-0175">Coiled coil</keyword>
<dbReference type="AlphaFoldDB" id="A0A9W6R070"/>
<gene>
    <name evidence="8" type="ORF">Atai01_28000</name>
</gene>
<sequence length="376" mass="39296">MPGTACRGPPTSAAGAVRRAAERKGDTRGVQSQSIKRVVAGALAATAVIAAVSAPQASANPAPFPQNPPTTSSEALAQYRQLAAQAEQLNEQKLQAEEDLKAKRAELDKANADLETANRDADAANAEKSDHQVEVDQLTDESFVGGSQFAKLSTLLSGTSTQDFLDRSSALEVLANSKNKAMQAYIDAANTATAAQQRANDLKNQAQTASDEAANLLNDLNARSADLDKQISEINAVRARLSAADLAAQRDTGDPVSNVPGSGAAQRAVNFALGKRGSPYVWGATGPEKFDCSGLTQWAFKQAGISIPRTAAQQQSSGTAVSRANLQPGDLVFYGSPAYHVGIYVGDGKMVHAPTTGDVVKVSPLQNNYSGARRYG</sequence>
<protein>
    <submittedName>
        <fullName evidence="8">Hydrolase Nlp/P60</fullName>
    </submittedName>
</protein>
<comment type="caution">
    <text evidence="8">The sequence shown here is derived from an EMBL/GenBank/DDBJ whole genome shotgun (WGS) entry which is preliminary data.</text>
</comment>
<evidence type="ECO:0000313" key="8">
    <source>
        <dbReference type="EMBL" id="GLY66181.1"/>
    </source>
</evidence>
<dbReference type="SUPFAM" id="SSF54001">
    <property type="entry name" value="Cysteine proteinases"/>
    <property type="match status" value="1"/>
</dbReference>
<dbReference type="PANTHER" id="PTHR47359:SF3">
    <property type="entry name" value="NLP_P60 DOMAIN-CONTAINING PROTEIN-RELATED"/>
    <property type="match status" value="1"/>
</dbReference>
<comment type="similarity">
    <text evidence="1">Belongs to the peptidase C40 family.</text>
</comment>
<feature type="region of interest" description="Disordered" evidence="6">
    <location>
        <begin position="114"/>
        <end position="134"/>
    </location>
</feature>
<dbReference type="PROSITE" id="PS51935">
    <property type="entry name" value="NLPC_P60"/>
    <property type="match status" value="1"/>
</dbReference>
<keyword evidence="2" id="KW-0645">Protease</keyword>
<evidence type="ECO:0000256" key="1">
    <source>
        <dbReference type="ARBA" id="ARBA00007074"/>
    </source>
</evidence>
<dbReference type="Proteomes" id="UP001165136">
    <property type="component" value="Unassembled WGS sequence"/>
</dbReference>
<feature type="region of interest" description="Disordered" evidence="6">
    <location>
        <begin position="1"/>
        <end position="32"/>
    </location>
</feature>
<keyword evidence="9" id="KW-1185">Reference proteome</keyword>
<feature type="domain" description="NlpC/P60" evidence="7">
    <location>
        <begin position="262"/>
        <end position="376"/>
    </location>
</feature>
<dbReference type="Gene3D" id="3.90.1720.10">
    <property type="entry name" value="endopeptidase domain like (from Nostoc punctiforme)"/>
    <property type="match status" value="1"/>
</dbReference>
<keyword evidence="4" id="KW-0788">Thiol protease</keyword>
<evidence type="ECO:0000256" key="2">
    <source>
        <dbReference type="ARBA" id="ARBA00022670"/>
    </source>
</evidence>
<dbReference type="GO" id="GO:0008234">
    <property type="term" value="F:cysteine-type peptidase activity"/>
    <property type="evidence" value="ECO:0007669"/>
    <property type="project" value="UniProtKB-KW"/>
</dbReference>
<proteinExistence type="inferred from homology"/>
<name>A0A9W6R070_9PSEU</name>
<reference evidence="8" key="1">
    <citation type="submission" date="2023-03" db="EMBL/GenBank/DDBJ databases">
        <title>Amycolatopsis taiwanensis NBRC 103393.</title>
        <authorList>
            <person name="Ichikawa N."/>
            <person name="Sato H."/>
            <person name="Tonouchi N."/>
        </authorList>
    </citation>
    <scope>NUCLEOTIDE SEQUENCE</scope>
    <source>
        <strain evidence="8">NBRC 103393</strain>
    </source>
</reference>
<dbReference type="InterPro" id="IPR051794">
    <property type="entry name" value="PG_Endopeptidase_C40"/>
</dbReference>
<organism evidence="8 9">
    <name type="scientific">Amycolatopsis taiwanensis</name>
    <dbReference type="NCBI Taxonomy" id="342230"/>
    <lineage>
        <taxon>Bacteria</taxon>
        <taxon>Bacillati</taxon>
        <taxon>Actinomycetota</taxon>
        <taxon>Actinomycetes</taxon>
        <taxon>Pseudonocardiales</taxon>
        <taxon>Pseudonocardiaceae</taxon>
        <taxon>Amycolatopsis</taxon>
    </lineage>
</organism>
<keyword evidence="3 8" id="KW-0378">Hydrolase</keyword>
<evidence type="ECO:0000256" key="3">
    <source>
        <dbReference type="ARBA" id="ARBA00022801"/>
    </source>
</evidence>
<dbReference type="PANTHER" id="PTHR47359">
    <property type="entry name" value="PEPTIDOGLYCAN DL-ENDOPEPTIDASE CWLO"/>
    <property type="match status" value="1"/>
</dbReference>
<dbReference type="Pfam" id="PF00877">
    <property type="entry name" value="NLPC_P60"/>
    <property type="match status" value="1"/>
</dbReference>
<dbReference type="InterPro" id="IPR000064">
    <property type="entry name" value="NLP_P60_dom"/>
</dbReference>
<dbReference type="EMBL" id="BSTI01000005">
    <property type="protein sequence ID" value="GLY66181.1"/>
    <property type="molecule type" value="Genomic_DNA"/>
</dbReference>
<feature type="coiled-coil region" evidence="5">
    <location>
        <begin position="185"/>
        <end position="237"/>
    </location>
</feature>
<accession>A0A9W6R070</accession>
<evidence type="ECO:0000256" key="4">
    <source>
        <dbReference type="ARBA" id="ARBA00022807"/>
    </source>
</evidence>
<dbReference type="InterPro" id="IPR038765">
    <property type="entry name" value="Papain-like_cys_pep_sf"/>
</dbReference>
<evidence type="ECO:0000256" key="6">
    <source>
        <dbReference type="SAM" id="MobiDB-lite"/>
    </source>
</evidence>
<evidence type="ECO:0000256" key="5">
    <source>
        <dbReference type="SAM" id="Coils"/>
    </source>
</evidence>
<evidence type="ECO:0000259" key="7">
    <source>
        <dbReference type="PROSITE" id="PS51935"/>
    </source>
</evidence>
<evidence type="ECO:0000313" key="9">
    <source>
        <dbReference type="Proteomes" id="UP001165136"/>
    </source>
</evidence>